<keyword evidence="1" id="KW-0472">Membrane</keyword>
<feature type="transmembrane region" description="Helical" evidence="1">
    <location>
        <begin position="20"/>
        <end position="40"/>
    </location>
</feature>
<sequence>MPVDNKPLQPAVRDPKALRRTAITLVVIMLLGGVMVHIAYRKWSKNHQQDNEPARISRIVPGRELDVLRQDGTRGRVPDGNGKVWVVVAVSSAAPETSAISTGVMKRLAEHYAANDDVVFVSLVIDPGAPEQLENLLKAESDKLGAKLPKWTVASTEPQTLHKFIKNEFKPSLYPHEENGKWVYDTSIILIDRNRHIRNAVIPQKRGGEPYVARFDFDQAAEWDSKGVKTGTDRTNVQELESVLQNTIEQLRAEPLKD</sequence>
<reference evidence="2" key="1">
    <citation type="submission" date="2021-04" db="EMBL/GenBank/DDBJ databases">
        <title>Luteolibacter sp. 32A isolated from the skin of an Anderson's salamander (Ambystoma andersonii).</title>
        <authorList>
            <person name="Spergser J."/>
            <person name="Busse H.-J."/>
        </authorList>
    </citation>
    <scope>NUCLEOTIDE SEQUENCE</scope>
    <source>
        <strain evidence="2">32A</strain>
    </source>
</reference>
<accession>A0A975J145</accession>
<dbReference type="Gene3D" id="3.40.30.10">
    <property type="entry name" value="Glutaredoxin"/>
    <property type="match status" value="1"/>
</dbReference>
<evidence type="ECO:0000256" key="1">
    <source>
        <dbReference type="SAM" id="Phobius"/>
    </source>
</evidence>
<organism evidence="2 3">
    <name type="scientific">Luteolibacter ambystomatis</name>
    <dbReference type="NCBI Taxonomy" id="2824561"/>
    <lineage>
        <taxon>Bacteria</taxon>
        <taxon>Pseudomonadati</taxon>
        <taxon>Verrucomicrobiota</taxon>
        <taxon>Verrucomicrobiia</taxon>
        <taxon>Verrucomicrobiales</taxon>
        <taxon>Verrucomicrobiaceae</taxon>
        <taxon>Luteolibacter</taxon>
    </lineage>
</organism>
<keyword evidence="1" id="KW-0812">Transmembrane</keyword>
<proteinExistence type="predicted"/>
<keyword evidence="3" id="KW-1185">Reference proteome</keyword>
<keyword evidence="1" id="KW-1133">Transmembrane helix</keyword>
<name>A0A975J145_9BACT</name>
<dbReference type="AlphaFoldDB" id="A0A975J145"/>
<evidence type="ECO:0000313" key="2">
    <source>
        <dbReference type="EMBL" id="QUE52064.1"/>
    </source>
</evidence>
<dbReference type="EMBL" id="CP073100">
    <property type="protein sequence ID" value="QUE52064.1"/>
    <property type="molecule type" value="Genomic_DNA"/>
</dbReference>
<evidence type="ECO:0000313" key="3">
    <source>
        <dbReference type="Proteomes" id="UP000676169"/>
    </source>
</evidence>
<protein>
    <submittedName>
        <fullName evidence="2">Uncharacterized protein</fullName>
    </submittedName>
</protein>
<gene>
    <name evidence="2" type="ORF">KBB96_04040</name>
</gene>
<dbReference type="SUPFAM" id="SSF52833">
    <property type="entry name" value="Thioredoxin-like"/>
    <property type="match status" value="1"/>
</dbReference>
<dbReference type="Proteomes" id="UP000676169">
    <property type="component" value="Chromosome"/>
</dbReference>
<dbReference type="KEGG" id="lamb:KBB96_04040"/>
<dbReference type="InterPro" id="IPR036249">
    <property type="entry name" value="Thioredoxin-like_sf"/>
</dbReference>
<dbReference type="RefSeq" id="WP_211632571.1">
    <property type="nucleotide sequence ID" value="NZ_CP073100.1"/>
</dbReference>